<dbReference type="FunFam" id="3.90.550.10:FF:000056">
    <property type="entry name" value="Hexosyltransferase"/>
    <property type="match status" value="1"/>
</dbReference>
<keyword evidence="16" id="KW-1185">Reference proteome</keyword>
<comment type="pathway">
    <text evidence="2 13">Glycan metabolism; pectin biosynthesis.</text>
</comment>
<feature type="compositionally biased region" description="Polar residues" evidence="14">
    <location>
        <begin position="113"/>
        <end position="123"/>
    </location>
</feature>
<reference evidence="15 16" key="1">
    <citation type="journal article" date="2017" name="Genome Biol.">
        <title>New reference genome sequences of hot pepper reveal the massive evolution of plant disease-resistance genes by retroduplication.</title>
        <authorList>
            <person name="Kim S."/>
            <person name="Park J."/>
            <person name="Yeom S.I."/>
            <person name="Kim Y.M."/>
            <person name="Seo E."/>
            <person name="Kim K.T."/>
            <person name="Kim M.S."/>
            <person name="Lee J.M."/>
            <person name="Cheong K."/>
            <person name="Shin H.S."/>
            <person name="Kim S.B."/>
            <person name="Han K."/>
            <person name="Lee J."/>
            <person name="Park M."/>
            <person name="Lee H.A."/>
            <person name="Lee H.Y."/>
            <person name="Lee Y."/>
            <person name="Oh S."/>
            <person name="Lee J.H."/>
            <person name="Choi E."/>
            <person name="Choi E."/>
            <person name="Lee S.E."/>
            <person name="Jeon J."/>
            <person name="Kim H."/>
            <person name="Choi G."/>
            <person name="Song H."/>
            <person name="Lee J."/>
            <person name="Lee S.C."/>
            <person name="Kwon J.K."/>
            <person name="Lee H.Y."/>
            <person name="Koo N."/>
            <person name="Hong Y."/>
            <person name="Kim R.W."/>
            <person name="Kang W.H."/>
            <person name="Huh J.H."/>
            <person name="Kang B.C."/>
            <person name="Yang T.J."/>
            <person name="Lee Y.H."/>
            <person name="Bennetzen J.L."/>
            <person name="Choi D."/>
        </authorList>
    </citation>
    <scope>NUCLEOTIDE SEQUENCE [LARGE SCALE GENOMIC DNA]</scope>
    <source>
        <strain evidence="16">cv. PBC81</strain>
    </source>
</reference>
<keyword evidence="5" id="KW-0808">Transferase</keyword>
<keyword evidence="6" id="KW-0812">Transmembrane</keyword>
<dbReference type="InterPro" id="IPR029993">
    <property type="entry name" value="GAUT"/>
</dbReference>
<dbReference type="InterPro" id="IPR029044">
    <property type="entry name" value="Nucleotide-diphossugar_trans"/>
</dbReference>
<sequence length="607" mass="70020">MRLFRRCTRISILSLLAISVFTPVFLLSYRLKNLNSDGMMFYLLLLLLDFWSSRDFVEDLSILKHRVDAQANSAVQQEEVEDLKGPHLVVYRDGDHGSLVSLNENDSLDKAENVNSLQNNGTTYGRDRKNQQNLYEKRVSSSSEKEKSRPKGVQHSRSIQSHPQRPLDEKVKEMKDKVIRAKAYLSFTPPGSNSHFVKEIKLRIKELERAVGGVTKDSRLSRRAMQKMKAMEGTLLRASRIYPDCSAMVNTLRAMTYNAEEQLRSQRDHTSFLVQLAARTTTKGLHCLSMRLTAEYFALQPEERELPNQNKLQDPDLYHFAVFSDNVLACSVVVNSTVSTARDPEKIVFHIVTDSLNLPAMSMWFLMNPPGKATVQIQSVDSFEWLSTKYNEDQQKQKGLDPRYTSVLNHLRFYLPDIFPSVNKIVFLDHDVVVKKDLTRLWRINIKGKANGAVETCVEGEPSFRRMDMFINFTDPSVATRFDSNTCTWAFGMNVFDLHEWRKRNLTARYHKYLDLGSKRPLLKAGSLPIGWMTFYDHTHALDRTWHLLGLGYDSGVTRAQIEQAAVVHYDGVMKPWLDIGIHKYKSYWNKHVSYEHPYLQQCNLHQ</sequence>
<keyword evidence="4 13" id="KW-0328">Glycosyltransferase</keyword>
<dbReference type="SUPFAM" id="SSF53448">
    <property type="entry name" value="Nucleotide-diphospho-sugar transferases"/>
    <property type="match status" value="1"/>
</dbReference>
<evidence type="ECO:0000256" key="4">
    <source>
        <dbReference type="ARBA" id="ARBA00022676"/>
    </source>
</evidence>
<dbReference type="GO" id="GO:0071555">
    <property type="term" value="P:cell wall organization"/>
    <property type="evidence" value="ECO:0007669"/>
    <property type="project" value="UniProtKB-KW"/>
</dbReference>
<dbReference type="EMBL" id="MLFT02000003">
    <property type="protein sequence ID" value="PHT52365.1"/>
    <property type="molecule type" value="Genomic_DNA"/>
</dbReference>
<evidence type="ECO:0000256" key="3">
    <source>
        <dbReference type="ARBA" id="ARBA00006351"/>
    </source>
</evidence>
<evidence type="ECO:0000313" key="15">
    <source>
        <dbReference type="EMBL" id="PHT52365.1"/>
    </source>
</evidence>
<evidence type="ECO:0000256" key="10">
    <source>
        <dbReference type="ARBA" id="ARBA00023136"/>
    </source>
</evidence>
<feature type="compositionally biased region" description="Basic and acidic residues" evidence="14">
    <location>
        <begin position="125"/>
        <end position="149"/>
    </location>
</feature>
<keyword evidence="10" id="KW-0472">Membrane</keyword>
<evidence type="ECO:0000256" key="5">
    <source>
        <dbReference type="ARBA" id="ARBA00022679"/>
    </source>
</evidence>
<evidence type="ECO:0000256" key="11">
    <source>
        <dbReference type="ARBA" id="ARBA00023180"/>
    </source>
</evidence>
<dbReference type="EC" id="2.4.1.-" evidence="13"/>
<organism evidence="15 16">
    <name type="scientific">Capsicum baccatum</name>
    <name type="common">Peruvian pepper</name>
    <dbReference type="NCBI Taxonomy" id="33114"/>
    <lineage>
        <taxon>Eukaryota</taxon>
        <taxon>Viridiplantae</taxon>
        <taxon>Streptophyta</taxon>
        <taxon>Embryophyta</taxon>
        <taxon>Tracheophyta</taxon>
        <taxon>Spermatophyta</taxon>
        <taxon>Magnoliopsida</taxon>
        <taxon>eudicotyledons</taxon>
        <taxon>Gunneridae</taxon>
        <taxon>Pentapetalae</taxon>
        <taxon>asterids</taxon>
        <taxon>lamiids</taxon>
        <taxon>Solanales</taxon>
        <taxon>Solanaceae</taxon>
        <taxon>Solanoideae</taxon>
        <taxon>Capsiceae</taxon>
        <taxon>Capsicum</taxon>
    </lineage>
</organism>
<evidence type="ECO:0000256" key="2">
    <source>
        <dbReference type="ARBA" id="ARBA00004877"/>
    </source>
</evidence>
<comment type="subcellular location">
    <subcellularLocation>
        <location evidence="1 13">Golgi apparatus membrane</location>
        <topology evidence="1 13">Single-pass type II membrane protein</topology>
    </subcellularLocation>
</comment>
<reference evidence="16" key="2">
    <citation type="journal article" date="2017" name="J. Anim. Genet.">
        <title>Multiple reference genome sequences of hot pepper reveal the massive evolution of plant disease resistance genes by retroduplication.</title>
        <authorList>
            <person name="Kim S."/>
            <person name="Park J."/>
            <person name="Yeom S.-I."/>
            <person name="Kim Y.-M."/>
            <person name="Seo E."/>
            <person name="Kim K.-T."/>
            <person name="Kim M.-S."/>
            <person name="Lee J.M."/>
            <person name="Cheong K."/>
            <person name="Shin H.-S."/>
            <person name="Kim S.-B."/>
            <person name="Han K."/>
            <person name="Lee J."/>
            <person name="Park M."/>
            <person name="Lee H.-A."/>
            <person name="Lee H.-Y."/>
            <person name="Lee Y."/>
            <person name="Oh S."/>
            <person name="Lee J.H."/>
            <person name="Choi E."/>
            <person name="Choi E."/>
            <person name="Lee S.E."/>
            <person name="Jeon J."/>
            <person name="Kim H."/>
            <person name="Choi G."/>
            <person name="Song H."/>
            <person name="Lee J."/>
            <person name="Lee S.-C."/>
            <person name="Kwon J.-K."/>
            <person name="Lee H.-Y."/>
            <person name="Koo N."/>
            <person name="Hong Y."/>
            <person name="Kim R.W."/>
            <person name="Kang W.-H."/>
            <person name="Huh J.H."/>
            <person name="Kang B.-C."/>
            <person name="Yang T.-J."/>
            <person name="Lee Y.-H."/>
            <person name="Bennetzen J.L."/>
            <person name="Choi D."/>
        </authorList>
    </citation>
    <scope>NUCLEOTIDE SEQUENCE [LARGE SCALE GENOMIC DNA]</scope>
    <source>
        <strain evidence="16">cv. PBC81</strain>
    </source>
</reference>
<keyword evidence="12 13" id="KW-0961">Cell wall biogenesis/degradation</keyword>
<evidence type="ECO:0000256" key="6">
    <source>
        <dbReference type="ARBA" id="ARBA00022692"/>
    </source>
</evidence>
<dbReference type="GO" id="GO:0045489">
    <property type="term" value="P:pectin biosynthetic process"/>
    <property type="evidence" value="ECO:0007669"/>
    <property type="project" value="UniProtKB-UniPathway"/>
</dbReference>
<keyword evidence="11" id="KW-0325">Glycoprotein</keyword>
<evidence type="ECO:0000256" key="7">
    <source>
        <dbReference type="ARBA" id="ARBA00022968"/>
    </source>
</evidence>
<protein>
    <recommendedName>
        <fullName evidence="13">Hexosyltransferase</fullName>
        <ecNumber evidence="13">2.4.1.-</ecNumber>
    </recommendedName>
</protein>
<proteinExistence type="inferred from homology"/>
<evidence type="ECO:0000256" key="13">
    <source>
        <dbReference type="RuleBase" id="RU362027"/>
    </source>
</evidence>
<name>A0A2G2X4E3_CAPBA</name>
<feature type="region of interest" description="Disordered" evidence="14">
    <location>
        <begin position="110"/>
        <end position="170"/>
    </location>
</feature>
<dbReference type="Proteomes" id="UP000224567">
    <property type="component" value="Unassembled WGS sequence"/>
</dbReference>
<evidence type="ECO:0000256" key="8">
    <source>
        <dbReference type="ARBA" id="ARBA00022989"/>
    </source>
</evidence>
<keyword evidence="8" id="KW-1133">Transmembrane helix</keyword>
<keyword evidence="7" id="KW-0735">Signal-anchor</keyword>
<evidence type="ECO:0000256" key="12">
    <source>
        <dbReference type="ARBA" id="ARBA00023316"/>
    </source>
</evidence>
<dbReference type="Pfam" id="PF25557">
    <property type="entry name" value="GAUT_1"/>
    <property type="match status" value="1"/>
</dbReference>
<dbReference type="OrthoDB" id="411524at2759"/>
<dbReference type="GO" id="GO:0000139">
    <property type="term" value="C:Golgi membrane"/>
    <property type="evidence" value="ECO:0007669"/>
    <property type="project" value="UniProtKB-SubCell"/>
</dbReference>
<comment type="similarity">
    <text evidence="3 13">Belongs to the glycosyltransferase 8 family.</text>
</comment>
<accession>A0A2G2X4E3</accession>
<dbReference type="Pfam" id="PF01501">
    <property type="entry name" value="Glyco_transf_8"/>
    <property type="match status" value="1"/>
</dbReference>
<keyword evidence="9 13" id="KW-0333">Golgi apparatus</keyword>
<evidence type="ECO:0000256" key="14">
    <source>
        <dbReference type="SAM" id="MobiDB-lite"/>
    </source>
</evidence>
<dbReference type="UniPathway" id="UPA00845"/>
<comment type="caution">
    <text evidence="15">The sequence shown here is derived from an EMBL/GenBank/DDBJ whole genome shotgun (WGS) entry which is preliminary data.</text>
</comment>
<dbReference type="PANTHER" id="PTHR32116">
    <property type="entry name" value="GALACTURONOSYLTRANSFERASE 4-RELATED"/>
    <property type="match status" value="1"/>
</dbReference>
<evidence type="ECO:0000256" key="9">
    <source>
        <dbReference type="ARBA" id="ARBA00023034"/>
    </source>
</evidence>
<dbReference type="InterPro" id="IPR002495">
    <property type="entry name" value="Glyco_trans_8"/>
</dbReference>
<evidence type="ECO:0000313" key="16">
    <source>
        <dbReference type="Proteomes" id="UP000224567"/>
    </source>
</evidence>
<evidence type="ECO:0000256" key="1">
    <source>
        <dbReference type="ARBA" id="ARBA00004323"/>
    </source>
</evidence>
<dbReference type="PANTHER" id="PTHR32116:SF0">
    <property type="entry name" value="GALACTURONOSYLTRANSFERASE 6-RELATED"/>
    <property type="match status" value="1"/>
</dbReference>
<dbReference type="CDD" id="cd06429">
    <property type="entry name" value="GT8_like_1"/>
    <property type="match status" value="1"/>
</dbReference>
<dbReference type="GO" id="GO:0047262">
    <property type="term" value="F:polygalacturonate 4-alpha-galacturonosyltransferase activity"/>
    <property type="evidence" value="ECO:0007669"/>
    <property type="project" value="InterPro"/>
</dbReference>
<dbReference type="AlphaFoldDB" id="A0A2G2X4E3"/>
<dbReference type="Gene3D" id="3.90.550.10">
    <property type="entry name" value="Spore Coat Polysaccharide Biosynthesis Protein SpsA, Chain A"/>
    <property type="match status" value="1"/>
</dbReference>
<gene>
    <name evidence="15" type="ORF">CQW23_06827</name>
</gene>